<keyword evidence="5" id="KW-0539">Nucleus</keyword>
<evidence type="ECO:0000313" key="9">
    <source>
        <dbReference type="Proteomes" id="UP000187406"/>
    </source>
</evidence>
<evidence type="ECO:0000256" key="4">
    <source>
        <dbReference type="ARBA" id="ARBA00022705"/>
    </source>
</evidence>
<accession>A0A1Q3CM24</accession>
<dbReference type="InterPro" id="IPR054300">
    <property type="entry name" value="OB_DPOA2"/>
</dbReference>
<dbReference type="InterPro" id="IPR016722">
    <property type="entry name" value="DNA_pol_alpha_bsu"/>
</dbReference>
<dbReference type="STRING" id="3775.A0A1Q3CM24"/>
<comment type="similarity">
    <text evidence="2">Belongs to the DNA polymerase alpha subunit B family.</text>
</comment>
<dbReference type="Proteomes" id="UP000187406">
    <property type="component" value="Unassembled WGS sequence"/>
</dbReference>
<evidence type="ECO:0000256" key="1">
    <source>
        <dbReference type="ARBA" id="ARBA00004123"/>
    </source>
</evidence>
<dbReference type="PANTHER" id="PTHR23061:SF12">
    <property type="entry name" value="DNA POLYMERASE ALPHA SUBUNIT B"/>
    <property type="match status" value="1"/>
</dbReference>
<dbReference type="GO" id="GO:0006270">
    <property type="term" value="P:DNA replication initiation"/>
    <property type="evidence" value="ECO:0007669"/>
    <property type="project" value="TreeGrafter"/>
</dbReference>
<evidence type="ECO:0000256" key="5">
    <source>
        <dbReference type="ARBA" id="ARBA00023242"/>
    </source>
</evidence>
<dbReference type="Gene3D" id="3.60.21.60">
    <property type="match status" value="2"/>
</dbReference>
<evidence type="ECO:0000313" key="8">
    <source>
        <dbReference type="EMBL" id="GAV81162.1"/>
    </source>
</evidence>
<evidence type="ECO:0000256" key="2">
    <source>
        <dbReference type="ARBA" id="ARBA00007299"/>
    </source>
</evidence>
<feature type="non-terminal residue" evidence="8">
    <location>
        <position position="1"/>
    </location>
</feature>
<feature type="domain" description="DNA polymerase alpha subunit B OB" evidence="7">
    <location>
        <begin position="167"/>
        <end position="262"/>
    </location>
</feature>
<reference evidence="9" key="1">
    <citation type="submission" date="2016-04" db="EMBL/GenBank/DDBJ databases">
        <title>Cephalotus genome sequencing.</title>
        <authorList>
            <person name="Fukushima K."/>
            <person name="Hasebe M."/>
            <person name="Fang X."/>
        </authorList>
    </citation>
    <scope>NUCLEOTIDE SEQUENCE [LARGE SCALE GENOMIC DNA]</scope>
    <source>
        <strain evidence="9">cv. St1</strain>
    </source>
</reference>
<dbReference type="Pfam" id="PF04042">
    <property type="entry name" value="DNA_pol_E_B"/>
    <property type="match status" value="1"/>
</dbReference>
<protein>
    <recommendedName>
        <fullName evidence="3">DNA polymerase alpha subunit B</fullName>
    </recommendedName>
</protein>
<dbReference type="PIRSF" id="PIRSF018300">
    <property type="entry name" value="DNA_pol_alph_2"/>
    <property type="match status" value="1"/>
</dbReference>
<dbReference type="GO" id="GO:0003677">
    <property type="term" value="F:DNA binding"/>
    <property type="evidence" value="ECO:0007669"/>
    <property type="project" value="InterPro"/>
</dbReference>
<dbReference type="OrthoDB" id="336885at2759"/>
<proteinExistence type="inferred from homology"/>
<dbReference type="Pfam" id="PF22062">
    <property type="entry name" value="OB_DPOA2"/>
    <property type="match status" value="1"/>
</dbReference>
<dbReference type="FunCoup" id="A0A1Q3CM24">
    <property type="interactions" value="2113"/>
</dbReference>
<comment type="caution">
    <text evidence="8">The sequence shown here is derived from an EMBL/GenBank/DDBJ whole genome shotgun (WGS) entry which is preliminary data.</text>
</comment>
<feature type="domain" description="DNA polymerase alpha/delta/epsilon subunit B" evidence="6">
    <location>
        <begin position="310"/>
        <end position="523"/>
    </location>
</feature>
<organism evidence="8 9">
    <name type="scientific">Cephalotus follicularis</name>
    <name type="common">Albany pitcher plant</name>
    <dbReference type="NCBI Taxonomy" id="3775"/>
    <lineage>
        <taxon>Eukaryota</taxon>
        <taxon>Viridiplantae</taxon>
        <taxon>Streptophyta</taxon>
        <taxon>Embryophyta</taxon>
        <taxon>Tracheophyta</taxon>
        <taxon>Spermatophyta</taxon>
        <taxon>Magnoliopsida</taxon>
        <taxon>eudicotyledons</taxon>
        <taxon>Gunneridae</taxon>
        <taxon>Pentapetalae</taxon>
        <taxon>rosids</taxon>
        <taxon>fabids</taxon>
        <taxon>Oxalidales</taxon>
        <taxon>Cephalotaceae</taxon>
        <taxon>Cephalotus</taxon>
    </lineage>
</organism>
<dbReference type="AlphaFoldDB" id="A0A1Q3CM24"/>
<gene>
    <name evidence="8" type="ORF">CFOL_v3_24621</name>
</gene>
<evidence type="ECO:0000259" key="7">
    <source>
        <dbReference type="Pfam" id="PF22062"/>
    </source>
</evidence>
<dbReference type="EMBL" id="BDDD01002342">
    <property type="protein sequence ID" value="GAV81162.1"/>
    <property type="molecule type" value="Genomic_DNA"/>
</dbReference>
<dbReference type="InterPro" id="IPR007185">
    <property type="entry name" value="DNA_pol_a/d/e_bsu"/>
</dbReference>
<dbReference type="GO" id="GO:0005658">
    <property type="term" value="C:alpha DNA polymerase:primase complex"/>
    <property type="evidence" value="ECO:0007669"/>
    <property type="project" value="TreeGrafter"/>
</dbReference>
<keyword evidence="4" id="KW-0235">DNA replication</keyword>
<keyword evidence="9" id="KW-1185">Reference proteome</keyword>
<comment type="subcellular location">
    <subcellularLocation>
        <location evidence="1">Nucleus</location>
    </subcellularLocation>
</comment>
<dbReference type="PANTHER" id="PTHR23061">
    <property type="entry name" value="DNA POLYMERASE 2 ALPHA 70 KDA SUBUNIT"/>
    <property type="match status" value="1"/>
</dbReference>
<dbReference type="InParanoid" id="A0A1Q3CM24"/>
<evidence type="ECO:0000259" key="6">
    <source>
        <dbReference type="Pfam" id="PF04042"/>
    </source>
</evidence>
<evidence type="ECO:0000256" key="3">
    <source>
        <dbReference type="ARBA" id="ARBA00018596"/>
    </source>
</evidence>
<name>A0A1Q3CM24_CEPFO</name>
<sequence>WLVYNVIWGRQINESTVQNAEMDGFFMHLQNKHKEALIKDEPGLHIYLSRDVDMILNDEDDSTKEVIPDTPTDKHQSLYSEQFDSAFKENHSTGKPSKIVTPFGKRTSKFVVKFSINKIPNAENGNTEHDHENPEDDIIKRVQPRKRCSLIVHGSGPKPGRFMYDRIEDKFNTLEKRIRKHANARHSWIFEEPMDPTRSIFAVGMIYCDGEGHLNEKSIFAEHSGGQRVCLDLHKSQFYLFPGQVVGIEGQNPSGHCLIASKRIDSIPFTVTADEKLHPAKKVALGQEILSADVPYTQKEISKVLLPQALFTTIDNLLFEPLTELLAYATRFSFFSFNIFSQLGPFIDSEHPEIKKGTTDRNFDEIFGLEILQRLQDHAEYMGSDSRVILVPSIRDANHDLVFLQMTPIFDINLPNLKYKITSLTNPGNFEANKVKVGCCTVDVIKQLSGEEISQNSADGAPSGLISRLASHILNQRRHVFFYALYPPVEIVPLDFLLAPEALDISSVPDILIIPSDMKYFIKVLSLGGKIEGEEPVKSICVNPGRLAKGEGGGTFIELNYQGSPEMMNASIIGI</sequence>